<accession>G9PC61</accession>
<dbReference type="InterPro" id="IPR025533">
    <property type="entry name" value="DUF4419"/>
</dbReference>
<protein>
    <recommendedName>
        <fullName evidence="3">DUF4419 domain-containing protein</fullName>
    </recommendedName>
</protein>
<evidence type="ECO:0000313" key="1">
    <source>
        <dbReference type="EMBL" id="EHK39443.1"/>
    </source>
</evidence>
<organism evidence="1 2">
    <name type="scientific">Hypocrea atroviridis (strain ATCC 20476 / IMI 206040)</name>
    <name type="common">Trichoderma atroviride</name>
    <dbReference type="NCBI Taxonomy" id="452589"/>
    <lineage>
        <taxon>Eukaryota</taxon>
        <taxon>Fungi</taxon>
        <taxon>Dikarya</taxon>
        <taxon>Ascomycota</taxon>
        <taxon>Pezizomycotina</taxon>
        <taxon>Sordariomycetes</taxon>
        <taxon>Hypocreomycetidae</taxon>
        <taxon>Hypocreales</taxon>
        <taxon>Hypocreaceae</taxon>
        <taxon>Trichoderma</taxon>
    </lineage>
</organism>
<dbReference type="Proteomes" id="UP000005426">
    <property type="component" value="Unassembled WGS sequence"/>
</dbReference>
<reference evidence="1 2" key="1">
    <citation type="journal article" date="2011" name="Genome Biol.">
        <title>Comparative genome sequence analysis underscores mycoparasitism as the ancestral life style of Trichoderma.</title>
        <authorList>
            <person name="Kubicek C.P."/>
            <person name="Herrera-Estrella A."/>
            <person name="Seidl-Seiboth V."/>
            <person name="Martinez D.A."/>
            <person name="Druzhinina I.S."/>
            <person name="Thon M."/>
            <person name="Zeilinger S."/>
            <person name="Casas-Flores S."/>
            <person name="Horwitz B.A."/>
            <person name="Mukherjee P.K."/>
            <person name="Mukherjee M."/>
            <person name="Kredics L."/>
            <person name="Alcaraz L.D."/>
            <person name="Aerts A."/>
            <person name="Antal Z."/>
            <person name="Atanasova L."/>
            <person name="Cervantes-Badillo M.G."/>
            <person name="Challacombe J."/>
            <person name="Chertkov O."/>
            <person name="McCluskey K."/>
            <person name="Coulpier F."/>
            <person name="Deshpande N."/>
            <person name="von Doehren H."/>
            <person name="Ebbole D.J."/>
            <person name="Esquivel-Naranjo E.U."/>
            <person name="Fekete E."/>
            <person name="Flipphi M."/>
            <person name="Glaser F."/>
            <person name="Gomez-Rodriguez E.Y."/>
            <person name="Gruber S."/>
            <person name="Han C."/>
            <person name="Henrissat B."/>
            <person name="Hermosa R."/>
            <person name="Hernandez-Onate M."/>
            <person name="Karaffa L."/>
            <person name="Kosti I."/>
            <person name="Le Crom S."/>
            <person name="Lindquist E."/>
            <person name="Lucas S."/>
            <person name="Luebeck M."/>
            <person name="Luebeck P.S."/>
            <person name="Margeot A."/>
            <person name="Metz B."/>
            <person name="Misra M."/>
            <person name="Nevalainen H."/>
            <person name="Omann M."/>
            <person name="Packer N."/>
            <person name="Perrone G."/>
            <person name="Uresti-Rivera E.E."/>
            <person name="Salamov A."/>
            <person name="Schmoll M."/>
            <person name="Seiboth B."/>
            <person name="Shapiro H."/>
            <person name="Sukno S."/>
            <person name="Tamayo-Ramos J.A."/>
            <person name="Tisch D."/>
            <person name="Wiest A."/>
            <person name="Wilkinson H.H."/>
            <person name="Zhang M."/>
            <person name="Coutinho P.M."/>
            <person name="Kenerley C.M."/>
            <person name="Monte E."/>
            <person name="Baker S.E."/>
            <person name="Grigoriev I.V."/>
        </authorList>
    </citation>
    <scope>NUCLEOTIDE SEQUENCE [LARGE SCALE GENOMIC DNA]</scope>
    <source>
        <strain evidence="2">ATCC 20476 / IMI 206040</strain>
    </source>
</reference>
<dbReference type="OrthoDB" id="9978173at2759"/>
<dbReference type="OMA" id="NDAPERM"/>
<dbReference type="PANTHER" id="PTHR31252">
    <property type="entry name" value="DUF4419 DOMAIN-CONTAINING PROTEIN"/>
    <property type="match status" value="1"/>
</dbReference>
<dbReference type="HOGENOM" id="CLU_037155_2_0_1"/>
<dbReference type="AlphaFoldDB" id="G9PC61"/>
<sequence length="373" mass="41739">MPVTLTIVDHPAKSWEAVEVKTDNEFLEKACPAQHDAAQEILESSFSQSFLKENHVSASPNGFIWSAYMAYNQHHHLTIRPEDVWLAIISQFGFFIKKNSEKFRHLLVSHEGQKSLKVIDGSGRRSFGELVQWMAQMIFNDIKDPKLLAWVIPSFSTTTSVDHAVASVLLMGAMQQYYRFTFTLLCGIPSVTLAGEISDWEGILSRIDHLYQFGDEPSRFADMLRPILRYMILSFTDPTNAEVIRFWNTIVNEVPRGSGPQTSISGWMSAFCFWDEEGRVNLPQSWNVILDGVAYPSIPTDAVPAGSAVIPVTVETSNCEETLKCTLVAGSVGIQAFSPEVQQEDISRSLTSIESPLTAVQPVSGWWIFRNKG</sequence>
<dbReference type="PANTHER" id="PTHR31252:SF11">
    <property type="entry name" value="DUF4419 DOMAIN-CONTAINING PROTEIN"/>
    <property type="match status" value="1"/>
</dbReference>
<proteinExistence type="predicted"/>
<keyword evidence="2" id="KW-1185">Reference proteome</keyword>
<dbReference type="EMBL" id="ABDG02000029">
    <property type="protein sequence ID" value="EHK39443.1"/>
    <property type="molecule type" value="Genomic_DNA"/>
</dbReference>
<evidence type="ECO:0000313" key="2">
    <source>
        <dbReference type="Proteomes" id="UP000005426"/>
    </source>
</evidence>
<comment type="caution">
    <text evidence="1">The sequence shown here is derived from an EMBL/GenBank/DDBJ whole genome shotgun (WGS) entry which is preliminary data.</text>
</comment>
<evidence type="ECO:0008006" key="3">
    <source>
        <dbReference type="Google" id="ProtNLM"/>
    </source>
</evidence>
<name>G9PC61_HYPAI</name>
<dbReference type="Pfam" id="PF14388">
    <property type="entry name" value="DUF4419"/>
    <property type="match status" value="1"/>
</dbReference>
<gene>
    <name evidence="1" type="ORF">TRIATDRAFT_253314</name>
</gene>
<dbReference type="eggNOG" id="ENOG502RPX4">
    <property type="taxonomic scope" value="Eukaryota"/>
</dbReference>
<feature type="non-terminal residue" evidence="1">
    <location>
        <position position="373"/>
    </location>
</feature>